<dbReference type="GO" id="GO:0005737">
    <property type="term" value="C:cytoplasm"/>
    <property type="evidence" value="ECO:0007669"/>
    <property type="project" value="UniProtKB-SubCell"/>
</dbReference>
<sequence length="156" mass="18517">MDKNFLHLENEQLQALVEELSLEYFGLPFVHRAFFNNRLRTTGGRYMLKSHNIEINPKQLKHFGLAEVIGIIKHELCHYHLHLQGKGYQHRDPEFKQLLEKVGAPRYCQVIPGTLNKKQTTHIYQCTKCELVFERKRRINLQKYVCGRCRSKLKKI</sequence>
<dbReference type="HAMAP" id="MF_00745">
    <property type="entry name" value="SprT_like"/>
    <property type="match status" value="1"/>
</dbReference>
<keyword evidence="1 4" id="KW-0963">Cytoplasm</keyword>
<dbReference type="Proteomes" id="UP001139179">
    <property type="component" value="Unassembled WGS sequence"/>
</dbReference>
<reference evidence="6" key="1">
    <citation type="submission" date="2022-05" db="EMBL/GenBank/DDBJ databases">
        <title>Comparative Genomics of Spacecraft Associated Microbes.</title>
        <authorList>
            <person name="Tran M.T."/>
            <person name="Wright A."/>
            <person name="Seuylemezian A."/>
            <person name="Eisen J."/>
            <person name="Coil D."/>
        </authorList>
    </citation>
    <scope>NUCLEOTIDE SEQUENCE</scope>
    <source>
        <strain evidence="6">214.1.1</strain>
    </source>
</reference>
<evidence type="ECO:0000256" key="2">
    <source>
        <dbReference type="ARBA" id="ARBA00022723"/>
    </source>
</evidence>
<dbReference type="SMART" id="SM00731">
    <property type="entry name" value="SprT"/>
    <property type="match status" value="1"/>
</dbReference>
<keyword evidence="3 4" id="KW-0862">Zinc</keyword>
<organism evidence="6 7">
    <name type="scientific">Halalkalibacter oceani</name>
    <dbReference type="NCBI Taxonomy" id="1653776"/>
    <lineage>
        <taxon>Bacteria</taxon>
        <taxon>Bacillati</taxon>
        <taxon>Bacillota</taxon>
        <taxon>Bacilli</taxon>
        <taxon>Bacillales</taxon>
        <taxon>Bacillaceae</taxon>
        <taxon>Halalkalibacter</taxon>
    </lineage>
</organism>
<dbReference type="RefSeq" id="WP_251223438.1">
    <property type="nucleotide sequence ID" value="NZ_JAMBOL010000009.1"/>
</dbReference>
<comment type="cofactor">
    <cofactor evidence="4">
        <name>Zn(2+)</name>
        <dbReference type="ChEBI" id="CHEBI:29105"/>
    </cofactor>
    <text evidence="4">Binds 1 zinc ion.</text>
</comment>
<evidence type="ECO:0000256" key="3">
    <source>
        <dbReference type="ARBA" id="ARBA00022833"/>
    </source>
</evidence>
<comment type="caution">
    <text evidence="6">The sequence shown here is derived from an EMBL/GenBank/DDBJ whole genome shotgun (WGS) entry which is preliminary data.</text>
</comment>
<dbReference type="InterPro" id="IPR006640">
    <property type="entry name" value="SprT-like_domain"/>
</dbReference>
<keyword evidence="2 4" id="KW-0479">Metal-binding</keyword>
<keyword evidence="7" id="KW-1185">Reference proteome</keyword>
<dbReference type="InterPro" id="IPR023524">
    <property type="entry name" value="Uncharacterised_SprT-like"/>
</dbReference>
<feature type="binding site" evidence="4">
    <location>
        <position position="74"/>
    </location>
    <ligand>
        <name>Zn(2+)</name>
        <dbReference type="ChEBI" id="CHEBI:29105"/>
    </ligand>
</feature>
<evidence type="ECO:0000313" key="6">
    <source>
        <dbReference type="EMBL" id="MCM3714663.1"/>
    </source>
</evidence>
<proteinExistence type="inferred from homology"/>
<dbReference type="NCBIfam" id="NF003339">
    <property type="entry name" value="PRK04351.1"/>
    <property type="match status" value="1"/>
</dbReference>
<protein>
    <recommendedName>
        <fullName evidence="4">Protein SprT-like</fullName>
    </recommendedName>
</protein>
<dbReference type="Pfam" id="PF17283">
    <property type="entry name" value="Zn_ribbon_SprT"/>
    <property type="match status" value="1"/>
</dbReference>
<name>A0A9X2DQK7_9BACI</name>
<feature type="binding site" evidence="4">
    <location>
        <position position="78"/>
    </location>
    <ligand>
        <name>Zn(2+)</name>
        <dbReference type="ChEBI" id="CHEBI:29105"/>
    </ligand>
</feature>
<feature type="active site" evidence="4">
    <location>
        <position position="75"/>
    </location>
</feature>
<feature type="domain" description="SprT-like" evidence="5">
    <location>
        <begin position="11"/>
        <end position="156"/>
    </location>
</feature>
<accession>A0A9X2DQK7</accession>
<dbReference type="Pfam" id="PF10263">
    <property type="entry name" value="SprT-like"/>
    <property type="match status" value="1"/>
</dbReference>
<dbReference type="GO" id="GO:0006950">
    <property type="term" value="P:response to stress"/>
    <property type="evidence" value="ECO:0007669"/>
    <property type="project" value="UniProtKB-ARBA"/>
</dbReference>
<gene>
    <name evidence="6" type="ORF">M3202_11300</name>
</gene>
<evidence type="ECO:0000256" key="4">
    <source>
        <dbReference type="HAMAP-Rule" id="MF_00745"/>
    </source>
</evidence>
<dbReference type="GO" id="GO:0008270">
    <property type="term" value="F:zinc ion binding"/>
    <property type="evidence" value="ECO:0007669"/>
    <property type="project" value="UniProtKB-UniRule"/>
</dbReference>
<dbReference type="AlphaFoldDB" id="A0A9X2DQK7"/>
<evidence type="ECO:0000256" key="1">
    <source>
        <dbReference type="ARBA" id="ARBA00022490"/>
    </source>
</evidence>
<evidence type="ECO:0000259" key="5">
    <source>
        <dbReference type="SMART" id="SM00731"/>
    </source>
</evidence>
<dbReference type="EMBL" id="JAMBOL010000009">
    <property type="protein sequence ID" value="MCM3714663.1"/>
    <property type="molecule type" value="Genomic_DNA"/>
</dbReference>
<dbReference type="InterPro" id="IPR035240">
    <property type="entry name" value="SprT_Zn_ribbon"/>
</dbReference>
<comment type="similarity">
    <text evidence="4">Belongs to the SprT family.</text>
</comment>
<evidence type="ECO:0000313" key="7">
    <source>
        <dbReference type="Proteomes" id="UP001139179"/>
    </source>
</evidence>
<comment type="subcellular location">
    <subcellularLocation>
        <location evidence="4">Cytoplasm</location>
    </subcellularLocation>
</comment>